<keyword evidence="3" id="KW-1185">Reference proteome</keyword>
<name>A0A6G6GIS3_9FLAO</name>
<keyword evidence="1" id="KW-0812">Transmembrane</keyword>
<reference evidence="2 3" key="1">
    <citation type="submission" date="2020-02" db="EMBL/GenBank/DDBJ databases">
        <title>Complete genome sequence of Flavobacteriaceae bacterium.</title>
        <authorList>
            <person name="Kim S.-J."/>
            <person name="Kim Y.-S."/>
            <person name="Kim K.-H."/>
        </authorList>
    </citation>
    <scope>NUCLEOTIDE SEQUENCE [LARGE SCALE GENOMIC DNA]</scope>
    <source>
        <strain evidence="2 3">RR4-40</strain>
    </source>
</reference>
<proteinExistence type="predicted"/>
<gene>
    <name evidence="2" type="ORF">G5B37_02525</name>
</gene>
<dbReference type="KEGG" id="mgel:G5B37_02525"/>
<sequence>MKLKASNRYDLQQKVGDEISRNCNHCGTIEKRHINMLVAEPSAYLIWVCLAAIVIITGLFWYYGFVALISFSAPIWFYYEAQRQASYFNKNKISRK</sequence>
<evidence type="ECO:0000313" key="2">
    <source>
        <dbReference type="EMBL" id="QIE58475.1"/>
    </source>
</evidence>
<dbReference type="EMBL" id="CP049057">
    <property type="protein sequence ID" value="QIE58475.1"/>
    <property type="molecule type" value="Genomic_DNA"/>
</dbReference>
<dbReference type="AlphaFoldDB" id="A0A6G6GIS3"/>
<evidence type="ECO:0000313" key="3">
    <source>
        <dbReference type="Proteomes" id="UP000505306"/>
    </source>
</evidence>
<keyword evidence="1" id="KW-0472">Membrane</keyword>
<keyword evidence="1" id="KW-1133">Transmembrane helix</keyword>
<dbReference type="Proteomes" id="UP000505306">
    <property type="component" value="Chromosome"/>
</dbReference>
<accession>A0A6G6GIS3</accession>
<feature type="transmembrane region" description="Helical" evidence="1">
    <location>
        <begin position="37"/>
        <end position="56"/>
    </location>
</feature>
<protein>
    <submittedName>
        <fullName evidence="2">Uncharacterized protein</fullName>
    </submittedName>
</protein>
<evidence type="ECO:0000256" key="1">
    <source>
        <dbReference type="SAM" id="Phobius"/>
    </source>
</evidence>
<dbReference type="RefSeq" id="WP_164678481.1">
    <property type="nucleotide sequence ID" value="NZ_CP049057.1"/>
</dbReference>
<organism evidence="2 3">
    <name type="scientific">Rasiella rasia</name>
    <dbReference type="NCBI Taxonomy" id="2744027"/>
    <lineage>
        <taxon>Bacteria</taxon>
        <taxon>Pseudomonadati</taxon>
        <taxon>Bacteroidota</taxon>
        <taxon>Flavobacteriia</taxon>
        <taxon>Flavobacteriales</taxon>
        <taxon>Flavobacteriaceae</taxon>
        <taxon>Rasiella</taxon>
    </lineage>
</organism>
<feature type="transmembrane region" description="Helical" evidence="1">
    <location>
        <begin position="62"/>
        <end position="79"/>
    </location>
</feature>